<proteinExistence type="predicted"/>
<organism evidence="2 3">
    <name type="scientific">Aplysia californica</name>
    <name type="common">California sea hare</name>
    <dbReference type="NCBI Taxonomy" id="6500"/>
    <lineage>
        <taxon>Eukaryota</taxon>
        <taxon>Metazoa</taxon>
        <taxon>Spiralia</taxon>
        <taxon>Lophotrochozoa</taxon>
        <taxon>Mollusca</taxon>
        <taxon>Gastropoda</taxon>
        <taxon>Heterobranchia</taxon>
        <taxon>Euthyneura</taxon>
        <taxon>Tectipleura</taxon>
        <taxon>Aplysiida</taxon>
        <taxon>Aplysioidea</taxon>
        <taxon>Aplysiidae</taxon>
        <taxon>Aplysia</taxon>
    </lineage>
</organism>
<feature type="compositionally biased region" description="Basic residues" evidence="1">
    <location>
        <begin position="56"/>
        <end position="66"/>
    </location>
</feature>
<feature type="compositionally biased region" description="Basic and acidic residues" evidence="1">
    <location>
        <begin position="299"/>
        <end position="310"/>
    </location>
</feature>
<feature type="region of interest" description="Disordered" evidence="1">
    <location>
        <begin position="284"/>
        <end position="337"/>
    </location>
</feature>
<gene>
    <name evidence="3" type="primary">LOC101859932</name>
</gene>
<feature type="compositionally biased region" description="Basic and acidic residues" evidence="1">
    <location>
        <begin position="195"/>
        <end position="205"/>
    </location>
</feature>
<protein>
    <submittedName>
        <fullName evidence="3">Uncharacterized protein LOC101859932</fullName>
    </submittedName>
</protein>
<feature type="region of interest" description="Disordered" evidence="1">
    <location>
        <begin position="230"/>
        <end position="271"/>
    </location>
</feature>
<keyword evidence="2" id="KW-1185">Reference proteome</keyword>
<evidence type="ECO:0000256" key="1">
    <source>
        <dbReference type="SAM" id="MobiDB-lite"/>
    </source>
</evidence>
<name>A0ABM0ZYN8_APLCA</name>
<evidence type="ECO:0000313" key="3">
    <source>
        <dbReference type="RefSeq" id="XP_012937270.2"/>
    </source>
</evidence>
<feature type="region of interest" description="Disordered" evidence="1">
    <location>
        <begin position="1"/>
        <end position="131"/>
    </location>
</feature>
<sequence>MFGKDSDDAEIYYSTTSEQLRELERTSSIGTTSESGRNSATSTQELYISANDVRANKRKNPSKRVRINSTPDFLEEHGAEYTSAFQVREQKRQSKKLQSEAEGGAKSDNPGNCDEEGDKNASEAEGYARLGQDSSILEHVIMASYDQLAPQTEGQDDYSSVPDGGGSRPDSLRSLVESESPSAPASSGLVNQAFEHTDGKGRDEDSAVVMRLAANQTADDKGLYFELEKHRSSRMSSDYSDHDTRYSTAAETKVDLNLPPKAKGKRSVTSEEISYEPIYNDAKSEVSASRISAPVTMKSRGEDEKADPHRLSAPSVVGTTKASPPVAAPRRKASNSVRASNDCFQYDLAKPIP</sequence>
<feature type="compositionally biased region" description="Polar residues" evidence="1">
    <location>
        <begin position="26"/>
        <end position="46"/>
    </location>
</feature>
<feature type="compositionally biased region" description="Basic and acidic residues" evidence="1">
    <location>
        <begin position="88"/>
        <end position="105"/>
    </location>
</feature>
<evidence type="ECO:0000313" key="2">
    <source>
        <dbReference type="Proteomes" id="UP000694888"/>
    </source>
</evidence>
<dbReference type="RefSeq" id="XP_012937270.2">
    <property type="nucleotide sequence ID" value="XM_013081816.2"/>
</dbReference>
<reference evidence="3" key="1">
    <citation type="submission" date="2025-08" db="UniProtKB">
        <authorList>
            <consortium name="RefSeq"/>
        </authorList>
    </citation>
    <scope>IDENTIFICATION</scope>
</reference>
<feature type="region of interest" description="Disordered" evidence="1">
    <location>
        <begin position="147"/>
        <end position="205"/>
    </location>
</feature>
<accession>A0ABM0ZYN8</accession>
<dbReference type="Proteomes" id="UP000694888">
    <property type="component" value="Unplaced"/>
</dbReference>
<dbReference type="GeneID" id="101859932"/>
<feature type="compositionally biased region" description="Low complexity" evidence="1">
    <location>
        <begin position="177"/>
        <end position="187"/>
    </location>
</feature>